<keyword evidence="3 6" id="KW-0812">Transmembrane</keyword>
<evidence type="ECO:0000256" key="3">
    <source>
        <dbReference type="ARBA" id="ARBA00022692"/>
    </source>
</evidence>
<evidence type="ECO:0000256" key="5">
    <source>
        <dbReference type="ARBA" id="ARBA00023136"/>
    </source>
</evidence>
<evidence type="ECO:0000313" key="9">
    <source>
        <dbReference type="Proteomes" id="UP000626982"/>
    </source>
</evidence>
<dbReference type="PANTHER" id="PTHR30477">
    <property type="entry name" value="ABC-TRANSPORTER METAL-BINDING PROTEIN"/>
    <property type="match status" value="1"/>
</dbReference>
<keyword evidence="6" id="KW-0813">Transport</keyword>
<accession>A0ABQ2KA26</accession>
<dbReference type="SUPFAM" id="SSF81345">
    <property type="entry name" value="ABC transporter involved in vitamin B12 uptake, BtuC"/>
    <property type="match status" value="1"/>
</dbReference>
<sequence length="295" mass="29580">MIDIVGPFALPFLQRPLLLLLVLAVAAATVGLLVNLRRLEFIGDGLTHAVFPGLVIGFVIAGEPGLLPGALVAAVLAALALTAVERRGTGGETGIAILLTSFFSVGVVIVSTRSDYAGQLQELFFGRLLTITDAQLGWSAAIVALAVALVALGWRQQVFRAFDPAGAEAAGLRTLRLDLVANIAVGLFVVAAASSVGVLLVLAVLIVPAAAARGVTGRIGAAALVALVFAAVTGWLGLAVSFHLSVELGVDAAPGATVATLMVAAYLLVLGAGALVRRAGSARSRAGVAAGTAAA</sequence>
<dbReference type="Pfam" id="PF00950">
    <property type="entry name" value="ABC-3"/>
    <property type="match status" value="1"/>
</dbReference>
<dbReference type="EMBL" id="BMLM01000001">
    <property type="protein sequence ID" value="GGN77387.1"/>
    <property type="molecule type" value="Genomic_DNA"/>
</dbReference>
<comment type="similarity">
    <text evidence="2 6">Belongs to the ABC-3 integral membrane protein family.</text>
</comment>
<keyword evidence="4 7" id="KW-1133">Transmembrane helix</keyword>
<keyword evidence="5 7" id="KW-0472">Membrane</keyword>
<dbReference type="InterPro" id="IPR037294">
    <property type="entry name" value="ABC_BtuC-like"/>
</dbReference>
<dbReference type="Gene3D" id="1.10.3470.10">
    <property type="entry name" value="ABC transporter involved in vitamin B12 uptake, BtuC"/>
    <property type="match status" value="1"/>
</dbReference>
<evidence type="ECO:0008006" key="10">
    <source>
        <dbReference type="Google" id="ProtNLM"/>
    </source>
</evidence>
<protein>
    <recommendedName>
        <fullName evidence="10">Manganese/iron transport system permease protein</fullName>
    </recommendedName>
</protein>
<feature type="transmembrane region" description="Helical" evidence="7">
    <location>
        <begin position="66"/>
        <end position="84"/>
    </location>
</feature>
<evidence type="ECO:0000256" key="6">
    <source>
        <dbReference type="RuleBase" id="RU003943"/>
    </source>
</evidence>
<organism evidence="8 9">
    <name type="scientific">Agrococcus terreus</name>
    <dbReference type="NCBI Taxonomy" id="574649"/>
    <lineage>
        <taxon>Bacteria</taxon>
        <taxon>Bacillati</taxon>
        <taxon>Actinomycetota</taxon>
        <taxon>Actinomycetes</taxon>
        <taxon>Micrococcales</taxon>
        <taxon>Microbacteriaceae</taxon>
        <taxon>Agrococcus</taxon>
    </lineage>
</organism>
<keyword evidence="9" id="KW-1185">Reference proteome</keyword>
<evidence type="ECO:0000256" key="2">
    <source>
        <dbReference type="ARBA" id="ARBA00008034"/>
    </source>
</evidence>
<feature type="transmembrane region" description="Helical" evidence="7">
    <location>
        <begin position="17"/>
        <end position="34"/>
    </location>
</feature>
<gene>
    <name evidence="8" type="ORF">GCM10010968_01920</name>
</gene>
<reference evidence="9" key="1">
    <citation type="journal article" date="2019" name="Int. J. Syst. Evol. Microbiol.">
        <title>The Global Catalogue of Microorganisms (GCM) 10K type strain sequencing project: providing services to taxonomists for standard genome sequencing and annotation.</title>
        <authorList>
            <consortium name="The Broad Institute Genomics Platform"/>
            <consortium name="The Broad Institute Genome Sequencing Center for Infectious Disease"/>
            <person name="Wu L."/>
            <person name="Ma J."/>
        </authorList>
    </citation>
    <scope>NUCLEOTIDE SEQUENCE [LARGE SCALE GENOMIC DNA]</scope>
    <source>
        <strain evidence="9">CGMCC 1.6960</strain>
    </source>
</reference>
<feature type="transmembrane region" description="Helical" evidence="7">
    <location>
        <begin position="222"/>
        <end position="244"/>
    </location>
</feature>
<evidence type="ECO:0000256" key="7">
    <source>
        <dbReference type="SAM" id="Phobius"/>
    </source>
</evidence>
<feature type="transmembrane region" description="Helical" evidence="7">
    <location>
        <begin position="136"/>
        <end position="154"/>
    </location>
</feature>
<dbReference type="RefSeq" id="WP_188715087.1">
    <property type="nucleotide sequence ID" value="NZ_BAABBD010000001.1"/>
</dbReference>
<evidence type="ECO:0000256" key="4">
    <source>
        <dbReference type="ARBA" id="ARBA00022989"/>
    </source>
</evidence>
<name>A0ABQ2KA26_9MICO</name>
<comment type="subcellular location">
    <subcellularLocation>
        <location evidence="6">Cell membrane</location>
        <topology evidence="6">Multi-pass membrane protein</topology>
    </subcellularLocation>
    <subcellularLocation>
        <location evidence="1">Membrane</location>
        <topology evidence="1">Multi-pass membrane protein</topology>
    </subcellularLocation>
</comment>
<dbReference type="Proteomes" id="UP000626982">
    <property type="component" value="Unassembled WGS sequence"/>
</dbReference>
<evidence type="ECO:0000313" key="8">
    <source>
        <dbReference type="EMBL" id="GGN77387.1"/>
    </source>
</evidence>
<feature type="transmembrane region" description="Helical" evidence="7">
    <location>
        <begin position="256"/>
        <end position="276"/>
    </location>
</feature>
<feature type="transmembrane region" description="Helical" evidence="7">
    <location>
        <begin position="96"/>
        <end position="116"/>
    </location>
</feature>
<dbReference type="InterPro" id="IPR001626">
    <property type="entry name" value="ABC_TroCD"/>
</dbReference>
<evidence type="ECO:0000256" key="1">
    <source>
        <dbReference type="ARBA" id="ARBA00004141"/>
    </source>
</evidence>
<proteinExistence type="inferred from homology"/>
<dbReference type="PANTHER" id="PTHR30477:SF13">
    <property type="entry name" value="IRON TRANSPORT SYSTEM MEMBRANE PROTEIN HI_0360-RELATED"/>
    <property type="match status" value="1"/>
</dbReference>
<comment type="caution">
    <text evidence="8">The sequence shown here is derived from an EMBL/GenBank/DDBJ whole genome shotgun (WGS) entry which is preliminary data.</text>
</comment>